<accession>A0A5C1YEC8</accession>
<evidence type="ECO:0000313" key="1">
    <source>
        <dbReference type="EMBL" id="QEO13795.1"/>
    </source>
</evidence>
<dbReference type="EMBL" id="CP043505">
    <property type="protein sequence ID" value="QEO13795.1"/>
    <property type="molecule type" value="Genomic_DNA"/>
</dbReference>
<reference evidence="1 2" key="1">
    <citation type="submission" date="2019-09" db="EMBL/GenBank/DDBJ databases">
        <title>Genome sequencing of strain KACC 19306.</title>
        <authorList>
            <person name="Heo J."/>
            <person name="Kim S.-J."/>
            <person name="Kim J.-S."/>
            <person name="Hong S.-B."/>
            <person name="Kwon S.-W."/>
        </authorList>
    </citation>
    <scope>NUCLEOTIDE SEQUENCE [LARGE SCALE GENOMIC DNA]</scope>
    <source>
        <strain evidence="1 2">KACC 19306</strain>
    </source>
</reference>
<dbReference type="Proteomes" id="UP000324678">
    <property type="component" value="Chromosome"/>
</dbReference>
<dbReference type="RefSeq" id="WP_149159818.1">
    <property type="nucleotide sequence ID" value="NZ_CP043505.1"/>
</dbReference>
<dbReference type="Pfam" id="PF08922">
    <property type="entry name" value="DUF1905"/>
    <property type="match status" value="1"/>
</dbReference>
<sequence>MEFTFRGELWFWRGPAPWLFVSVPDDAAGAIGEVAAVVTYGWGMIPVVARVGRTAWTTSLWPKDDGYILPIKTDVRRREGLEFGDLVEVTMSLEAAPHARPIG</sequence>
<organism evidence="1 2">
    <name type="scientific">Agromyces intestinalis</name>
    <dbReference type="NCBI Taxonomy" id="2592652"/>
    <lineage>
        <taxon>Bacteria</taxon>
        <taxon>Bacillati</taxon>
        <taxon>Actinomycetota</taxon>
        <taxon>Actinomycetes</taxon>
        <taxon>Micrococcales</taxon>
        <taxon>Microbacteriaceae</taxon>
        <taxon>Agromyces</taxon>
    </lineage>
</organism>
<dbReference type="SUPFAM" id="SSF141694">
    <property type="entry name" value="AF2212/PG0164-like"/>
    <property type="match status" value="1"/>
</dbReference>
<dbReference type="KEGG" id="ail:FLP10_04675"/>
<dbReference type="AlphaFoldDB" id="A0A5C1YEC8"/>
<dbReference type="Gene3D" id="2.40.30.100">
    <property type="entry name" value="AF2212/PG0164-like"/>
    <property type="match status" value="1"/>
</dbReference>
<gene>
    <name evidence="1" type="ORF">FLP10_04675</name>
</gene>
<keyword evidence="2" id="KW-1185">Reference proteome</keyword>
<dbReference type="InterPro" id="IPR037079">
    <property type="entry name" value="AF2212/PG0164-like_sf"/>
</dbReference>
<dbReference type="InterPro" id="IPR015018">
    <property type="entry name" value="DUF1905"/>
</dbReference>
<protein>
    <submittedName>
        <fullName evidence="1">DUF1905 domain-containing protein</fullName>
    </submittedName>
</protein>
<evidence type="ECO:0000313" key="2">
    <source>
        <dbReference type="Proteomes" id="UP000324678"/>
    </source>
</evidence>
<name>A0A5C1YEC8_9MICO</name>
<dbReference type="OrthoDB" id="9808666at2"/>
<proteinExistence type="predicted"/>